<dbReference type="OrthoDB" id="9031386at2"/>
<dbReference type="Proteomes" id="UP000323608">
    <property type="component" value="Unassembled WGS sequence"/>
</dbReference>
<gene>
    <name evidence="1" type="ORF">FP026_24900</name>
</gene>
<evidence type="ECO:0000313" key="1">
    <source>
        <dbReference type="EMBL" id="KAA1177148.1"/>
    </source>
</evidence>
<dbReference type="RefSeq" id="WP_149637269.1">
    <property type="nucleotide sequence ID" value="NZ_VNIP01000013.1"/>
</dbReference>
<dbReference type="AlphaFoldDB" id="A0A5B0VS65"/>
<evidence type="ECO:0000313" key="2">
    <source>
        <dbReference type="Proteomes" id="UP000323608"/>
    </source>
</evidence>
<proteinExistence type="predicted"/>
<accession>A0A5B0VS65</accession>
<comment type="caution">
    <text evidence="1">The sequence shown here is derived from an EMBL/GenBank/DDBJ whole genome shotgun (WGS) entry which is preliminary data.</text>
</comment>
<dbReference type="EMBL" id="VNIP01000013">
    <property type="protein sequence ID" value="KAA1177148.1"/>
    <property type="molecule type" value="Genomic_DNA"/>
</dbReference>
<organism evidence="1 2">
    <name type="scientific">Rhizobium tropici</name>
    <dbReference type="NCBI Taxonomy" id="398"/>
    <lineage>
        <taxon>Bacteria</taxon>
        <taxon>Pseudomonadati</taxon>
        <taxon>Pseudomonadota</taxon>
        <taxon>Alphaproteobacteria</taxon>
        <taxon>Hyphomicrobiales</taxon>
        <taxon>Rhizobiaceae</taxon>
        <taxon>Rhizobium/Agrobacterium group</taxon>
        <taxon>Rhizobium</taxon>
    </lineage>
</organism>
<sequence>MAKTVSYAPAFATNSLSSAAISPTPRQVRSALWALCVSIASAGMLLSGCTGVSSPDPQQQFVEAQKSSRAVYDKSLASYRTIAANPDIHSREQVLGAYQELLYQYSNAAMSWVRAIDPPARQTLPPSVQPLSEPSGTPTLTDVNRAYEQALQLNAAMWEIDQAAFWGRPSNTVVPKYTGITLFMPEAPPLPPLQDARDPAYARLVAMTKEVDAAQKADIGNEREALAKQQAEQAAWSAAHIDHRYDNIDPRTGLPYPAPQQMEQRWCYQNGGRFPC</sequence>
<protein>
    <submittedName>
        <fullName evidence="1">Uncharacterized protein</fullName>
    </submittedName>
</protein>
<reference evidence="1 2" key="1">
    <citation type="submission" date="2019-07" db="EMBL/GenBank/DDBJ databases">
        <title>The Draft Genome Sequence of Rhizobium tropici SARCC-755 Associated with Superior Nodulation on Pigeonpea (Cajanus cajan (L.) Millsp.).</title>
        <authorList>
            <person name="Bopape F.L."/>
            <person name="Hassen A.I."/>
            <person name="Swanevelder Z.H."/>
            <person name="Gwata E.T."/>
        </authorList>
    </citation>
    <scope>NUCLEOTIDE SEQUENCE [LARGE SCALE GENOMIC DNA]</scope>
    <source>
        <strain evidence="1 2">SARCC-755</strain>
    </source>
</reference>
<name>A0A5B0VS65_RHITR</name>